<dbReference type="Proteomes" id="UP000028643">
    <property type="component" value="Unassembled WGS sequence"/>
</dbReference>
<evidence type="ECO:0000313" key="2">
    <source>
        <dbReference type="Proteomes" id="UP000028643"/>
    </source>
</evidence>
<accession>A0A085VA74</accession>
<proteinExistence type="predicted"/>
<sequence length="76" mass="8453">MRIARLRALATAAKSSNDRQLHKIGQSQQDLEQVSKNSAAIVLNETLVHHTLNLTTVAIATLEQEPHHHAELGRIR</sequence>
<organism evidence="1 2">
    <name type="scientific">Pseudomonas syringae</name>
    <dbReference type="NCBI Taxonomy" id="317"/>
    <lineage>
        <taxon>Bacteria</taxon>
        <taxon>Pseudomonadati</taxon>
        <taxon>Pseudomonadota</taxon>
        <taxon>Gammaproteobacteria</taxon>
        <taxon>Pseudomonadales</taxon>
        <taxon>Pseudomonadaceae</taxon>
        <taxon>Pseudomonas</taxon>
    </lineage>
</organism>
<name>A0A085VA74_PSESX</name>
<reference evidence="1 2" key="1">
    <citation type="submission" date="2014-07" db="EMBL/GenBank/DDBJ databases">
        <title>Draft Genome Sequences of Environmental Pseudomonas syringae strains.</title>
        <authorList>
            <person name="Baltrus D.A."/>
            <person name="Berge O."/>
            <person name="Morris C."/>
        </authorList>
    </citation>
    <scope>NUCLEOTIDE SEQUENCE [LARGE SCALE GENOMIC DNA]</scope>
    <source>
        <strain evidence="1 2">CEB003</strain>
    </source>
</reference>
<evidence type="ECO:0000313" key="1">
    <source>
        <dbReference type="EMBL" id="KFE52337.1"/>
    </source>
</evidence>
<comment type="caution">
    <text evidence="1">The sequence shown here is derived from an EMBL/GenBank/DDBJ whole genome shotgun (WGS) entry which is preliminary data.</text>
</comment>
<dbReference type="PATRIC" id="fig|317.174.peg.1585"/>
<protein>
    <submittedName>
        <fullName evidence="1">Uncharacterized protein</fullName>
    </submittedName>
</protein>
<dbReference type="AlphaFoldDB" id="A0A085VA74"/>
<dbReference type="EMBL" id="JPQT01000097">
    <property type="protein sequence ID" value="KFE52337.1"/>
    <property type="molecule type" value="Genomic_DNA"/>
</dbReference>
<gene>
    <name evidence="1" type="ORF">IV02_07780</name>
</gene>